<keyword evidence="2" id="KW-0238">DNA-binding</keyword>
<dbReference type="AlphaFoldDB" id="A0A167G653"/>
<dbReference type="OrthoDB" id="60033at2759"/>
<proteinExistence type="inferred from homology"/>
<feature type="region of interest" description="Disordered" evidence="5">
    <location>
        <begin position="298"/>
        <end position="551"/>
    </location>
</feature>
<reference evidence="7 9" key="1">
    <citation type="journal article" date="2016" name="Genome Biol. Evol.">
        <title>Divergent and convergent evolution of fungal pathogenicity.</title>
        <authorList>
            <person name="Shang Y."/>
            <person name="Xiao G."/>
            <person name="Zheng P."/>
            <person name="Cen K."/>
            <person name="Zhan S."/>
            <person name="Wang C."/>
        </authorList>
    </citation>
    <scope>NUCLEOTIDE SEQUENCE [LARGE SCALE GENOMIC DNA]</scope>
    <source>
        <strain evidence="7 9">RCEF 4871</strain>
    </source>
</reference>
<evidence type="ECO:0000313" key="10">
    <source>
        <dbReference type="Proteomes" id="UP000317257"/>
    </source>
</evidence>
<dbReference type="Proteomes" id="UP000243498">
    <property type="component" value="Unassembled WGS sequence"/>
</dbReference>
<evidence type="ECO:0000313" key="9">
    <source>
        <dbReference type="Proteomes" id="UP000243498"/>
    </source>
</evidence>
<evidence type="ECO:0000313" key="7">
    <source>
        <dbReference type="EMBL" id="OAA46205.1"/>
    </source>
</evidence>
<dbReference type="GO" id="GO:0043565">
    <property type="term" value="F:sequence-specific DNA binding"/>
    <property type="evidence" value="ECO:0007669"/>
    <property type="project" value="InterPro"/>
</dbReference>
<dbReference type="GO" id="GO:0003700">
    <property type="term" value="F:DNA-binding transcription factor activity"/>
    <property type="evidence" value="ECO:0007669"/>
    <property type="project" value="InterPro"/>
</dbReference>
<dbReference type="FunFam" id="1.10.10.10:FF:000229">
    <property type="entry name" value="HSF-type DNA-binding domain protein"/>
    <property type="match status" value="1"/>
</dbReference>
<comment type="subcellular location">
    <subcellularLocation>
        <location evidence="1">Nucleus</location>
    </subcellularLocation>
</comment>
<dbReference type="Proteomes" id="UP000317257">
    <property type="component" value="Unassembled WGS sequence"/>
</dbReference>
<dbReference type="InterPro" id="IPR000232">
    <property type="entry name" value="HSF_DNA-bd"/>
</dbReference>
<dbReference type="EMBL" id="SBHS01000001">
    <property type="protein sequence ID" value="TWU78988.1"/>
    <property type="molecule type" value="Genomic_DNA"/>
</dbReference>
<dbReference type="InterPro" id="IPR036388">
    <property type="entry name" value="WH-like_DNA-bd_sf"/>
</dbReference>
<feature type="region of interest" description="Disordered" evidence="5">
    <location>
        <begin position="1"/>
        <end position="68"/>
    </location>
</feature>
<dbReference type="EMBL" id="AZHC01000007">
    <property type="protein sequence ID" value="OAA46205.1"/>
    <property type="molecule type" value="Genomic_DNA"/>
</dbReference>
<evidence type="ECO:0000256" key="5">
    <source>
        <dbReference type="SAM" id="MobiDB-lite"/>
    </source>
</evidence>
<feature type="domain" description="HSF-type DNA-binding" evidence="6">
    <location>
        <begin position="74"/>
        <end position="177"/>
    </location>
</feature>
<feature type="compositionally biased region" description="Polar residues" evidence="5">
    <location>
        <begin position="306"/>
        <end position="315"/>
    </location>
</feature>
<dbReference type="PANTHER" id="PTHR10015:SF396">
    <property type="entry name" value="FLOCCULATION SUPPRESSION PROTEIN"/>
    <property type="match status" value="1"/>
</dbReference>
<dbReference type="OMA" id="SALWEFK"/>
<evidence type="ECO:0000256" key="2">
    <source>
        <dbReference type="ARBA" id="ARBA00023125"/>
    </source>
</evidence>
<accession>A0A167G653</accession>
<dbReference type="SMART" id="SM00415">
    <property type="entry name" value="HSF"/>
    <property type="match status" value="1"/>
</dbReference>
<dbReference type="STRING" id="1081105.A0A167G653"/>
<dbReference type="InterPro" id="IPR036390">
    <property type="entry name" value="WH_DNA-bd_sf"/>
</dbReference>
<evidence type="ECO:0000259" key="6">
    <source>
        <dbReference type="SMART" id="SM00415"/>
    </source>
</evidence>
<dbReference type="PRINTS" id="PR00056">
    <property type="entry name" value="HSFDOMAIN"/>
</dbReference>
<evidence type="ECO:0000313" key="8">
    <source>
        <dbReference type="EMBL" id="TWU78988.1"/>
    </source>
</evidence>
<comment type="caution">
    <text evidence="7">The sequence shown here is derived from an EMBL/GenBank/DDBJ whole genome shotgun (WGS) entry which is preliminary data.</text>
</comment>
<name>A0A167G653_METRR</name>
<dbReference type="Pfam" id="PF00447">
    <property type="entry name" value="HSF_DNA-bind"/>
    <property type="match status" value="1"/>
</dbReference>
<organism evidence="7 9">
    <name type="scientific">Metarhizium rileyi (strain RCEF 4871)</name>
    <name type="common">Nomuraea rileyi</name>
    <dbReference type="NCBI Taxonomy" id="1649241"/>
    <lineage>
        <taxon>Eukaryota</taxon>
        <taxon>Fungi</taxon>
        <taxon>Dikarya</taxon>
        <taxon>Ascomycota</taxon>
        <taxon>Pezizomycotina</taxon>
        <taxon>Sordariomycetes</taxon>
        <taxon>Hypocreomycetidae</taxon>
        <taxon>Hypocreales</taxon>
        <taxon>Clavicipitaceae</taxon>
        <taxon>Metarhizium</taxon>
    </lineage>
</organism>
<keyword evidence="9" id="KW-1185">Reference proteome</keyword>
<reference evidence="10" key="2">
    <citation type="submission" date="2018-12" db="EMBL/GenBank/DDBJ databases">
        <title>The complete genome of Metarhizium rileyi, a key fungal pathogen of Lepidoptera.</title>
        <authorList>
            <person name="Binneck E."/>
            <person name="Lastra C.C.L."/>
            <person name="Sosa-Gomez D.R."/>
        </authorList>
    </citation>
    <scope>NUCLEOTIDE SEQUENCE [LARGE SCALE GENOMIC DNA]</scope>
    <source>
        <strain evidence="10">Cep018-CH2</strain>
    </source>
</reference>
<sequence>MSTSTSTSAPDAMAITSSPIVSAPSHVVDHETNGKPINRPNQLPNHDRNAVDSSSNMPAPPTAASSAVHQPKIVQTAFIHKLYNMLEDSSIQHLISWSSNAESFVMSPTADFSKVLSQYFKHTNISSFVRQLNMYGFHKERDVFHTGNPDTTLWEFKHGNGSFKRGDIAGLRDIKRRASRHALVHRETNFTKPSSSQPGTAAEIVQGPPESVDARLANLEHTLYDVSARLQRSEENAHYMHVKNQAVMETMGRLLHFNQELARAMMSLVPLDSAIHRDVITLQGQLQRQADMIRTVDEPHDAPYTGRQQYFSNVDNAPVSPRQLPQDDSRRPVGGLTVPSSQARGQPMYRPGLSSTLAPGSRRPYGSIGGSSTTQSSPLRNAAAQPPSGPHPLSNVETPPSNLARRHTAADIRAHGWQPGPSPFSASNVPPGPWPSSPGRLAPEDQRIRESFSTYSLQTASHSHPHSRPTTPPPPHAPLNGSSNGADTFGGWSWNTAGNRDTKGPLLKDSSAPPTRRGSMAHILNPSDTAERSDEDEDLRGDDERKRKRMQ</sequence>
<feature type="compositionally biased region" description="Polar residues" evidence="5">
    <location>
        <begin position="1"/>
        <end position="20"/>
    </location>
</feature>
<evidence type="ECO:0000256" key="3">
    <source>
        <dbReference type="ARBA" id="ARBA00023242"/>
    </source>
</evidence>
<evidence type="ECO:0000256" key="4">
    <source>
        <dbReference type="RuleBase" id="RU004020"/>
    </source>
</evidence>
<evidence type="ECO:0000256" key="1">
    <source>
        <dbReference type="ARBA" id="ARBA00004123"/>
    </source>
</evidence>
<accession>A0A5C6GPX4</accession>
<keyword evidence="3" id="KW-0539">Nucleus</keyword>
<dbReference type="SUPFAM" id="SSF46785">
    <property type="entry name" value="Winged helix' DNA-binding domain"/>
    <property type="match status" value="1"/>
</dbReference>
<protein>
    <submittedName>
        <fullName evidence="7">Flocculation suppression protein</fullName>
    </submittedName>
</protein>
<reference evidence="8" key="3">
    <citation type="journal article" date="2019" name="Microbiol. Resour. Announc.">
        <title>Genome Sequence of Metarhizium rileyi, a Microbial Control Agent for Lepidoptera.</title>
        <authorList>
            <person name="Binneck E."/>
            <person name="Lastra C.C.L."/>
            <person name="Sosa-Gomez D.R."/>
        </authorList>
    </citation>
    <scope>NUCLEOTIDE SEQUENCE</scope>
    <source>
        <strain evidence="8">Cep018-CH2</strain>
    </source>
</reference>
<feature type="compositionally biased region" description="Polar residues" evidence="5">
    <location>
        <begin position="51"/>
        <end position="68"/>
    </location>
</feature>
<gene>
    <name evidence="8" type="ORF">ED733_008270</name>
    <name evidence="7" type="ORF">NOR_02958</name>
</gene>
<comment type="similarity">
    <text evidence="4">Belongs to the HSF family.</text>
</comment>
<dbReference type="PANTHER" id="PTHR10015">
    <property type="entry name" value="HEAT SHOCK TRANSCRIPTION FACTOR"/>
    <property type="match status" value="1"/>
</dbReference>
<dbReference type="Gene3D" id="1.10.10.10">
    <property type="entry name" value="Winged helix-like DNA-binding domain superfamily/Winged helix DNA-binding domain"/>
    <property type="match status" value="1"/>
</dbReference>
<dbReference type="GO" id="GO:0005634">
    <property type="term" value="C:nucleus"/>
    <property type="evidence" value="ECO:0007669"/>
    <property type="project" value="UniProtKB-SubCell"/>
</dbReference>